<reference evidence="6 7" key="1">
    <citation type="submission" date="2017-09" db="EMBL/GenBank/DDBJ databases">
        <title>Genomic, metabolic, and phenotypic characteristics of bacterial isolates from the natural microbiome of the model nematode Caenorhabditis elegans.</title>
        <authorList>
            <person name="Zimmermann J."/>
            <person name="Obeng N."/>
            <person name="Yang W."/>
            <person name="Obeng O."/>
            <person name="Kissoyan K."/>
            <person name="Pees B."/>
            <person name="Dirksen P."/>
            <person name="Hoppner M."/>
            <person name="Franke A."/>
            <person name="Rosenstiel P."/>
            <person name="Leippe M."/>
            <person name="Dierking K."/>
            <person name="Kaleta C."/>
            <person name="Schulenburg H."/>
        </authorList>
    </citation>
    <scope>NUCLEOTIDE SEQUENCE [LARGE SCALE GENOMIC DNA]</scope>
    <source>
        <strain evidence="6 7">MYb73</strain>
    </source>
</reference>
<feature type="active site" description="Nucleophile" evidence="4">
    <location>
        <position position="78"/>
    </location>
</feature>
<dbReference type="Proteomes" id="UP000239477">
    <property type="component" value="Chromosome"/>
</dbReference>
<accession>A0A2S0I3H9</accession>
<feature type="short sequence motif" description="DGA/G" evidence="4">
    <location>
        <begin position="229"/>
        <end position="231"/>
    </location>
</feature>
<keyword evidence="7" id="KW-1185">Reference proteome</keyword>
<dbReference type="OrthoDB" id="9770965at2"/>
<dbReference type="PANTHER" id="PTHR14226">
    <property type="entry name" value="NEUROPATHY TARGET ESTERASE/SWISS CHEESE D.MELANOGASTER"/>
    <property type="match status" value="1"/>
</dbReference>
<dbReference type="Gene3D" id="3.40.1090.10">
    <property type="entry name" value="Cytosolic phospholipase A2 catalytic domain"/>
    <property type="match status" value="2"/>
</dbReference>
<keyword evidence="3 4" id="KW-0443">Lipid metabolism</keyword>
<evidence type="ECO:0000259" key="5">
    <source>
        <dbReference type="PROSITE" id="PS51635"/>
    </source>
</evidence>
<dbReference type="InterPro" id="IPR002641">
    <property type="entry name" value="PNPLA_dom"/>
</dbReference>
<feature type="active site" description="Proton acceptor" evidence="4">
    <location>
        <position position="229"/>
    </location>
</feature>
<dbReference type="PROSITE" id="PS51635">
    <property type="entry name" value="PNPLA"/>
    <property type="match status" value="1"/>
</dbReference>
<sequence>MCAATWFISQSSDRPLTPSLPARSSAVARSKASSTARDPLLIDLALQGGGAHGAFTWGVLDRLLEESWLGIDGISGTSAGAMNAAVLVLGHARGGADGARAALEDFWRRVSDAARFSPFRRSPLDILMGSWSLDHSPMFIAFDLASRVFSPYDLSAAGTNPLAAILQDVIDFDELARAPIHLFITATNARTGRGRVFKNAEVNADVLLASACLPTMFRAVMIDGDPYWDGGYSGNPTITPLVRECQSHDTILVQINPVERAGLPSSAREIMNRLNEVTFNASLLKELRMIALLRQVADPGNGEGRMWADMRIHRVSSELMVELGSSSKLNAEWPFLCMLRDEGRKAADRFLAEHGDDLGKRSSLDIDELLGEV</sequence>
<proteinExistence type="predicted"/>
<feature type="short sequence motif" description="GXSXG" evidence="4">
    <location>
        <begin position="76"/>
        <end position="80"/>
    </location>
</feature>
<keyword evidence="2 4" id="KW-0442">Lipid degradation</keyword>
<dbReference type="PANTHER" id="PTHR14226:SF78">
    <property type="entry name" value="SLR0060 PROTEIN"/>
    <property type="match status" value="1"/>
</dbReference>
<keyword evidence="1 4" id="KW-0378">Hydrolase</keyword>
<dbReference type="GO" id="GO:0016787">
    <property type="term" value="F:hydrolase activity"/>
    <property type="evidence" value="ECO:0007669"/>
    <property type="project" value="UniProtKB-UniRule"/>
</dbReference>
<feature type="domain" description="PNPLA" evidence="5">
    <location>
        <begin position="44"/>
        <end position="242"/>
    </location>
</feature>
<evidence type="ECO:0000313" key="7">
    <source>
        <dbReference type="Proteomes" id="UP000239477"/>
    </source>
</evidence>
<evidence type="ECO:0000256" key="3">
    <source>
        <dbReference type="ARBA" id="ARBA00023098"/>
    </source>
</evidence>
<feature type="short sequence motif" description="GXGXXG" evidence="4">
    <location>
        <begin position="48"/>
        <end position="53"/>
    </location>
</feature>
<dbReference type="Pfam" id="PF01734">
    <property type="entry name" value="Patatin"/>
    <property type="match status" value="1"/>
</dbReference>
<evidence type="ECO:0000256" key="2">
    <source>
        <dbReference type="ARBA" id="ARBA00022963"/>
    </source>
</evidence>
<dbReference type="SUPFAM" id="SSF52151">
    <property type="entry name" value="FabD/lysophospholipase-like"/>
    <property type="match status" value="1"/>
</dbReference>
<dbReference type="InterPro" id="IPR016035">
    <property type="entry name" value="Acyl_Trfase/lysoPLipase"/>
</dbReference>
<dbReference type="EMBL" id="CP023270">
    <property type="protein sequence ID" value="AVJ26327.1"/>
    <property type="molecule type" value="Genomic_DNA"/>
</dbReference>
<dbReference type="AlphaFoldDB" id="A0A2S0I3H9"/>
<evidence type="ECO:0000313" key="6">
    <source>
        <dbReference type="EMBL" id="AVJ26327.1"/>
    </source>
</evidence>
<evidence type="ECO:0000256" key="1">
    <source>
        <dbReference type="ARBA" id="ARBA00022801"/>
    </source>
</evidence>
<protein>
    <submittedName>
        <fullName evidence="6">Alpha/beta hydrolase</fullName>
    </submittedName>
</protein>
<name>A0A2S0I3H9_9BURK</name>
<evidence type="ECO:0000256" key="4">
    <source>
        <dbReference type="PROSITE-ProRule" id="PRU01161"/>
    </source>
</evidence>
<gene>
    <name evidence="6" type="ORF">CLM73_03940</name>
</gene>
<dbReference type="GO" id="GO:0016042">
    <property type="term" value="P:lipid catabolic process"/>
    <property type="evidence" value="ECO:0007669"/>
    <property type="project" value="UniProtKB-UniRule"/>
</dbReference>
<organism evidence="6 7">
    <name type="scientific">Achromobacter spanius</name>
    <dbReference type="NCBI Taxonomy" id="217203"/>
    <lineage>
        <taxon>Bacteria</taxon>
        <taxon>Pseudomonadati</taxon>
        <taxon>Pseudomonadota</taxon>
        <taxon>Betaproteobacteria</taxon>
        <taxon>Burkholderiales</taxon>
        <taxon>Alcaligenaceae</taxon>
        <taxon>Achromobacter</taxon>
    </lineage>
</organism>
<dbReference type="InterPro" id="IPR050301">
    <property type="entry name" value="NTE"/>
</dbReference>